<dbReference type="PANTHER" id="PTHR43684">
    <property type="match status" value="1"/>
</dbReference>
<keyword evidence="3" id="KW-0413">Isomerase</keyword>
<dbReference type="Gene3D" id="3.90.226.10">
    <property type="entry name" value="2-enoyl-CoA Hydratase, Chain A, domain 1"/>
    <property type="match status" value="1"/>
</dbReference>
<dbReference type="EMBL" id="BNAH01000015">
    <property type="protein sequence ID" value="GHE99741.1"/>
    <property type="molecule type" value="Genomic_DNA"/>
</dbReference>
<dbReference type="Proteomes" id="UP000626370">
    <property type="component" value="Unassembled WGS sequence"/>
</dbReference>
<dbReference type="InterPro" id="IPR051053">
    <property type="entry name" value="ECH/Chromodomain_protein"/>
</dbReference>
<name>A0ABQ3J455_9GAMM</name>
<comment type="subcellular location">
    <subcellularLocation>
        <location evidence="1">Peroxisome</location>
    </subcellularLocation>
</comment>
<organism evidence="4 5">
    <name type="scientific">Thalassotalea profundi</name>
    <dbReference type="NCBI Taxonomy" id="2036687"/>
    <lineage>
        <taxon>Bacteria</taxon>
        <taxon>Pseudomonadati</taxon>
        <taxon>Pseudomonadota</taxon>
        <taxon>Gammaproteobacteria</taxon>
        <taxon>Alteromonadales</taxon>
        <taxon>Colwelliaceae</taxon>
        <taxon>Thalassotalea</taxon>
    </lineage>
</organism>
<comment type="caution">
    <text evidence="4">The sequence shown here is derived from an EMBL/GenBank/DDBJ whole genome shotgun (WGS) entry which is preliminary data.</text>
</comment>
<reference evidence="5" key="1">
    <citation type="journal article" date="2019" name="Int. J. Syst. Evol. Microbiol.">
        <title>The Global Catalogue of Microorganisms (GCM) 10K type strain sequencing project: providing services to taxonomists for standard genome sequencing and annotation.</title>
        <authorList>
            <consortium name="The Broad Institute Genomics Platform"/>
            <consortium name="The Broad Institute Genome Sequencing Center for Infectious Disease"/>
            <person name="Wu L."/>
            <person name="Ma J."/>
        </authorList>
    </citation>
    <scope>NUCLEOTIDE SEQUENCE [LARGE SCALE GENOMIC DNA]</scope>
    <source>
        <strain evidence="5">CGMCC 1.15922</strain>
    </source>
</reference>
<keyword evidence="2" id="KW-0576">Peroxisome</keyword>
<evidence type="ECO:0000313" key="5">
    <source>
        <dbReference type="Proteomes" id="UP000626370"/>
    </source>
</evidence>
<dbReference type="CDD" id="cd06558">
    <property type="entry name" value="crotonase-like"/>
    <property type="match status" value="1"/>
</dbReference>
<protein>
    <submittedName>
        <fullName evidence="4">Enoyl-CoA hydratase</fullName>
    </submittedName>
</protein>
<proteinExistence type="predicted"/>
<evidence type="ECO:0000256" key="3">
    <source>
        <dbReference type="ARBA" id="ARBA00023235"/>
    </source>
</evidence>
<gene>
    <name evidence="4" type="ORF">GCM10011501_31430</name>
</gene>
<dbReference type="RefSeq" id="WP_189379218.1">
    <property type="nucleotide sequence ID" value="NZ_BNAH01000015.1"/>
</dbReference>
<evidence type="ECO:0000256" key="2">
    <source>
        <dbReference type="ARBA" id="ARBA00023140"/>
    </source>
</evidence>
<evidence type="ECO:0000256" key="1">
    <source>
        <dbReference type="ARBA" id="ARBA00004275"/>
    </source>
</evidence>
<accession>A0ABQ3J455</accession>
<evidence type="ECO:0000313" key="4">
    <source>
        <dbReference type="EMBL" id="GHE99741.1"/>
    </source>
</evidence>
<sequence>MDNLILSNEKNNVLTITLNRFDKKNALNTVMYSELCRLFEYAEQNSAIHCLLIQGNEQCFCAGNDLADFLQHDGSEEFVAFKFVKQLAAFSKPIVVAIAGPAVGIGTTLLLHSDMVFSTNDAKFKLPFTQLGLCPEAASSLLLPLKMGHNKAFELLVLGNTFTGQQACDYGIVNHCCESKVLLSTALTAAENIAKLPADAVQTSRKLMKKSTQAQVEQAMINEAQDFTRLMNSDTCKSILSAFFK</sequence>
<dbReference type="SUPFAM" id="SSF52096">
    <property type="entry name" value="ClpP/crotonase"/>
    <property type="match status" value="1"/>
</dbReference>
<dbReference type="Pfam" id="PF00378">
    <property type="entry name" value="ECH_1"/>
    <property type="match status" value="1"/>
</dbReference>
<dbReference type="InterPro" id="IPR001753">
    <property type="entry name" value="Enoyl-CoA_hydra/iso"/>
</dbReference>
<dbReference type="InterPro" id="IPR029045">
    <property type="entry name" value="ClpP/crotonase-like_dom_sf"/>
</dbReference>
<keyword evidence="5" id="KW-1185">Reference proteome</keyword>
<dbReference type="PANTHER" id="PTHR43684:SF1">
    <property type="entry name" value="ENOYL-COA DELTA ISOMERASE 2"/>
    <property type="match status" value="1"/>
</dbReference>